<proteinExistence type="predicted"/>
<feature type="compositionally biased region" description="Low complexity" evidence="1">
    <location>
        <begin position="289"/>
        <end position="302"/>
    </location>
</feature>
<dbReference type="PANTHER" id="PTHR39468">
    <property type="entry name" value="CHROMOSOME 7, WHOLE GENOME SHOTGUN SEQUENCE"/>
    <property type="match status" value="1"/>
</dbReference>
<accession>A0A6A5UEV0</accession>
<keyword evidence="4" id="KW-1185">Reference proteome</keyword>
<feature type="domain" description="Mtf2-like C-terminal" evidence="2">
    <location>
        <begin position="220"/>
        <end position="419"/>
    </location>
</feature>
<feature type="region of interest" description="Disordered" evidence="1">
    <location>
        <begin position="260"/>
        <end position="305"/>
    </location>
</feature>
<dbReference type="PANTHER" id="PTHR39468:SF1">
    <property type="entry name" value="MTF2-LIKE C-TERMINAL DOMAIN-CONTAINING PROTEIN"/>
    <property type="match status" value="1"/>
</dbReference>
<dbReference type="Pfam" id="PF19189">
    <property type="entry name" value="Mtf2"/>
    <property type="match status" value="1"/>
</dbReference>
<feature type="region of interest" description="Disordered" evidence="1">
    <location>
        <begin position="50"/>
        <end position="96"/>
    </location>
</feature>
<organism evidence="3 4">
    <name type="scientific">Byssothecium circinans</name>
    <dbReference type="NCBI Taxonomy" id="147558"/>
    <lineage>
        <taxon>Eukaryota</taxon>
        <taxon>Fungi</taxon>
        <taxon>Dikarya</taxon>
        <taxon>Ascomycota</taxon>
        <taxon>Pezizomycotina</taxon>
        <taxon>Dothideomycetes</taxon>
        <taxon>Pleosporomycetidae</taxon>
        <taxon>Pleosporales</taxon>
        <taxon>Massarineae</taxon>
        <taxon>Massarinaceae</taxon>
        <taxon>Byssothecium</taxon>
    </lineage>
</organism>
<dbReference type="AlphaFoldDB" id="A0A6A5UEV0"/>
<evidence type="ECO:0000313" key="4">
    <source>
        <dbReference type="Proteomes" id="UP000800035"/>
    </source>
</evidence>
<evidence type="ECO:0000313" key="3">
    <source>
        <dbReference type="EMBL" id="KAF1963445.1"/>
    </source>
</evidence>
<gene>
    <name evidence="3" type="ORF">CC80DRAFT_486831</name>
</gene>
<dbReference type="EMBL" id="ML976977">
    <property type="protein sequence ID" value="KAF1963445.1"/>
    <property type="molecule type" value="Genomic_DNA"/>
</dbReference>
<dbReference type="OrthoDB" id="2444174at2759"/>
<reference evidence="3" key="1">
    <citation type="journal article" date="2020" name="Stud. Mycol.">
        <title>101 Dothideomycetes genomes: a test case for predicting lifestyles and emergence of pathogens.</title>
        <authorList>
            <person name="Haridas S."/>
            <person name="Albert R."/>
            <person name="Binder M."/>
            <person name="Bloem J."/>
            <person name="Labutti K."/>
            <person name="Salamov A."/>
            <person name="Andreopoulos B."/>
            <person name="Baker S."/>
            <person name="Barry K."/>
            <person name="Bills G."/>
            <person name="Bluhm B."/>
            <person name="Cannon C."/>
            <person name="Castanera R."/>
            <person name="Culley D."/>
            <person name="Daum C."/>
            <person name="Ezra D."/>
            <person name="Gonzalez J."/>
            <person name="Henrissat B."/>
            <person name="Kuo A."/>
            <person name="Liang C."/>
            <person name="Lipzen A."/>
            <person name="Lutzoni F."/>
            <person name="Magnuson J."/>
            <person name="Mondo S."/>
            <person name="Nolan M."/>
            <person name="Ohm R."/>
            <person name="Pangilinan J."/>
            <person name="Park H.-J."/>
            <person name="Ramirez L."/>
            <person name="Alfaro M."/>
            <person name="Sun H."/>
            <person name="Tritt A."/>
            <person name="Yoshinaga Y."/>
            <person name="Zwiers L.-H."/>
            <person name="Turgeon B."/>
            <person name="Goodwin S."/>
            <person name="Spatafora J."/>
            <person name="Crous P."/>
            <person name="Grigoriev I."/>
        </authorList>
    </citation>
    <scope>NUCLEOTIDE SEQUENCE</scope>
    <source>
        <strain evidence="3">CBS 675.92</strain>
    </source>
</reference>
<sequence>MSICRCSSYRALSRSRFPPSKALASFLYQTPTLQQQQWNTAAHYQESPIARRKTQLKSPPPQSRYEHDVPFEDETQPPPTREEAEGNRGKTTITGSERAAFENLYKKFKAPERETGGKKTGPPELDQIADEWWEDDEDPKVNDKSAKGADLDSLFDAVLSGKVPNTTGGSRNALKKKSKRKVDLATLAQDIMQPEQDETKRRLRHVATQRAAKLKIVQNEENQRIKGLLEAAQTDRELWQVLEKEVFGVIEVLNLDKDAADAGKGKKSSKQLSTPAKPNARRFSLPNDPASNPSSMSIRSPSPQDPRVLFHNYPHHLITACSILQHNFPSSPLPFSILPTLKSHGRSSYALGATTALYKLLIRAAWYQRSDYTEVCALLQDMVNGGIEYDSGTLNLIDEILFEWRTARSGRLGKGAQVVLRMELFTEGINRLKAWREDVAKRLGVWSEKRAQEGGLVRRVGSERENVKGRGNAFQGPRDEVIVRGMEDMDGKRDVPRVGGVSEEALAGSDGEGDALSGLFEERKREDT</sequence>
<dbReference type="InterPro" id="IPR040009">
    <property type="entry name" value="Mtf2/C5D6.12-like"/>
</dbReference>
<dbReference type="Proteomes" id="UP000800035">
    <property type="component" value="Unassembled WGS sequence"/>
</dbReference>
<feature type="compositionally biased region" description="Basic and acidic residues" evidence="1">
    <location>
        <begin position="487"/>
        <end position="496"/>
    </location>
</feature>
<evidence type="ECO:0000256" key="1">
    <source>
        <dbReference type="SAM" id="MobiDB-lite"/>
    </source>
</evidence>
<name>A0A6A5UEV0_9PLEO</name>
<feature type="region of interest" description="Disordered" evidence="1">
    <location>
        <begin position="487"/>
        <end position="528"/>
    </location>
</feature>
<dbReference type="InterPro" id="IPR043837">
    <property type="entry name" value="Mtf2-like_C"/>
</dbReference>
<protein>
    <recommendedName>
        <fullName evidence="2">Mtf2-like C-terminal domain-containing protein</fullName>
    </recommendedName>
</protein>
<evidence type="ECO:0000259" key="2">
    <source>
        <dbReference type="Pfam" id="PF19189"/>
    </source>
</evidence>
<dbReference type="GO" id="GO:0005739">
    <property type="term" value="C:mitochondrion"/>
    <property type="evidence" value="ECO:0007669"/>
    <property type="project" value="InterPro"/>
</dbReference>